<evidence type="ECO:0000256" key="4">
    <source>
        <dbReference type="PROSITE-ProRule" id="PRU01248"/>
    </source>
</evidence>
<dbReference type="EMBL" id="QDKH01000005">
    <property type="protein sequence ID" value="PWC18217.1"/>
    <property type="molecule type" value="Genomic_DNA"/>
</dbReference>
<protein>
    <submittedName>
        <fullName evidence="7">Integrase</fullName>
    </submittedName>
</protein>
<dbReference type="InterPro" id="IPR044068">
    <property type="entry name" value="CB"/>
</dbReference>
<dbReference type="Pfam" id="PF24624">
    <property type="entry name" value="Int_N"/>
    <property type="match status" value="1"/>
</dbReference>
<evidence type="ECO:0000256" key="3">
    <source>
        <dbReference type="ARBA" id="ARBA00023172"/>
    </source>
</evidence>
<dbReference type="InterPro" id="IPR011010">
    <property type="entry name" value="DNA_brk_join_enz"/>
</dbReference>
<dbReference type="InterPro" id="IPR057084">
    <property type="entry name" value="Int_N"/>
</dbReference>
<dbReference type="Pfam" id="PF00589">
    <property type="entry name" value="Phage_integrase"/>
    <property type="match status" value="2"/>
</dbReference>
<dbReference type="Proteomes" id="UP000296159">
    <property type="component" value="Unassembled WGS sequence"/>
</dbReference>
<dbReference type="InterPro" id="IPR050090">
    <property type="entry name" value="Tyrosine_recombinase_XerCD"/>
</dbReference>
<gene>
    <name evidence="7" type="ORF">DDT56_04930</name>
</gene>
<evidence type="ECO:0000259" key="6">
    <source>
        <dbReference type="PROSITE" id="PS51900"/>
    </source>
</evidence>
<dbReference type="GO" id="GO:0006310">
    <property type="term" value="P:DNA recombination"/>
    <property type="evidence" value="ECO:0007669"/>
    <property type="project" value="UniProtKB-KW"/>
</dbReference>
<organism evidence="7 8">
    <name type="scientific">Brenneria corticis</name>
    <dbReference type="NCBI Taxonomy" id="2173106"/>
    <lineage>
        <taxon>Bacteria</taxon>
        <taxon>Pseudomonadati</taxon>
        <taxon>Pseudomonadota</taxon>
        <taxon>Gammaproteobacteria</taxon>
        <taxon>Enterobacterales</taxon>
        <taxon>Pectobacteriaceae</taxon>
        <taxon>Brenneria</taxon>
    </lineage>
</organism>
<keyword evidence="1" id="KW-0229">DNA integration</keyword>
<reference evidence="7 8" key="1">
    <citation type="submission" date="2018-04" db="EMBL/GenBank/DDBJ databases">
        <title>Brenneria corticis sp.nov.</title>
        <authorList>
            <person name="Li Y."/>
        </authorList>
    </citation>
    <scope>NUCLEOTIDE SEQUENCE [LARGE SCALE GENOMIC DNA]</scope>
    <source>
        <strain evidence="7 8">CFCC 11842</strain>
    </source>
</reference>
<sequence>MAVRKQVSGKWLCECYPYGREGKRVRKQFATKGEAVAFERFTMEQAENKPWTAEKRDTRKLSDLINVWYRAHGITLNDGEGRKSILDCATASLGDPLGTNFTARDFSVYREKRLNGEISHNGREAKISPTTVNRELSYFRALFNELARLGEWNAANPLESVRPYKTSESEMAFLQKDQIARLLHECEASKAKDLLLIVKLCLSTGARWSEAEELTRFQLSPYRVTFTKTKGKRNRTVPISETLYNSLPKSNGRLFSGCYNAFRKAMERADIVLPAGQCSHVLRHTFASHFMMNGGNILVLQRILGHTDIKMTMRYAHFSPNHLEDALRLNPLAS</sequence>
<dbReference type="InterPro" id="IPR013762">
    <property type="entry name" value="Integrase-like_cat_sf"/>
</dbReference>
<dbReference type="SUPFAM" id="SSF56349">
    <property type="entry name" value="DNA breaking-rejoining enzymes"/>
    <property type="match status" value="1"/>
</dbReference>
<dbReference type="PROSITE" id="PS51900">
    <property type="entry name" value="CB"/>
    <property type="match status" value="1"/>
</dbReference>
<dbReference type="PANTHER" id="PTHR30349:SF93">
    <property type="entry name" value="FELS-2 PROPHAGE PROTEIN"/>
    <property type="match status" value="1"/>
</dbReference>
<comment type="caution">
    <text evidence="7">The sequence shown here is derived from an EMBL/GenBank/DDBJ whole genome shotgun (WGS) entry which is preliminary data.</text>
</comment>
<keyword evidence="8" id="KW-1185">Reference proteome</keyword>
<feature type="domain" description="Tyr recombinase" evidence="5">
    <location>
        <begin position="169"/>
        <end position="328"/>
    </location>
</feature>
<proteinExistence type="predicted"/>
<evidence type="ECO:0000313" key="8">
    <source>
        <dbReference type="Proteomes" id="UP000296159"/>
    </source>
</evidence>
<accession>A0A2U1U9B3</accession>
<dbReference type="GO" id="GO:0003677">
    <property type="term" value="F:DNA binding"/>
    <property type="evidence" value="ECO:0007669"/>
    <property type="project" value="UniProtKB-UniRule"/>
</dbReference>
<keyword evidence="3" id="KW-0233">DNA recombination</keyword>
<evidence type="ECO:0000259" key="5">
    <source>
        <dbReference type="PROSITE" id="PS51898"/>
    </source>
</evidence>
<evidence type="ECO:0000313" key="7">
    <source>
        <dbReference type="EMBL" id="PWC18217.1"/>
    </source>
</evidence>
<dbReference type="Gene3D" id="1.10.443.10">
    <property type="entry name" value="Intergrase catalytic core"/>
    <property type="match status" value="1"/>
</dbReference>
<dbReference type="InterPro" id="IPR002104">
    <property type="entry name" value="Integrase_catalytic"/>
</dbReference>
<dbReference type="AlphaFoldDB" id="A0A2U1U9B3"/>
<dbReference type="PROSITE" id="PS51898">
    <property type="entry name" value="TYR_RECOMBINASE"/>
    <property type="match status" value="1"/>
</dbReference>
<dbReference type="PANTHER" id="PTHR30349">
    <property type="entry name" value="PHAGE INTEGRASE-RELATED"/>
    <property type="match status" value="1"/>
</dbReference>
<feature type="domain" description="Core-binding (CB)" evidence="6">
    <location>
        <begin position="59"/>
        <end position="147"/>
    </location>
</feature>
<evidence type="ECO:0000256" key="1">
    <source>
        <dbReference type="ARBA" id="ARBA00022908"/>
    </source>
</evidence>
<dbReference type="CDD" id="cd00796">
    <property type="entry name" value="INT_Rci_Hp1_C"/>
    <property type="match status" value="1"/>
</dbReference>
<keyword evidence="2 4" id="KW-0238">DNA-binding</keyword>
<name>A0A2U1U9B3_9GAMM</name>
<dbReference type="GO" id="GO:0015074">
    <property type="term" value="P:DNA integration"/>
    <property type="evidence" value="ECO:0007669"/>
    <property type="project" value="UniProtKB-KW"/>
</dbReference>
<dbReference type="RefSeq" id="WP_136165373.1">
    <property type="nucleotide sequence ID" value="NZ_KZ819073.1"/>
</dbReference>
<evidence type="ECO:0000256" key="2">
    <source>
        <dbReference type="ARBA" id="ARBA00023125"/>
    </source>
</evidence>